<evidence type="ECO:0000256" key="1">
    <source>
        <dbReference type="SAM" id="MobiDB-lite"/>
    </source>
</evidence>
<keyword evidence="2" id="KW-1133">Transmembrane helix</keyword>
<gene>
    <name evidence="3" type="ORF">CAP_2481</name>
</gene>
<dbReference type="STRING" id="1192034.CAP_2481"/>
<dbReference type="EMBL" id="ASRX01000019">
    <property type="protein sequence ID" value="EYF06021.1"/>
    <property type="molecule type" value="Genomic_DNA"/>
</dbReference>
<evidence type="ECO:0000313" key="3">
    <source>
        <dbReference type="EMBL" id="EYF06021.1"/>
    </source>
</evidence>
<reference evidence="3 4" key="1">
    <citation type="submission" date="2013-05" db="EMBL/GenBank/DDBJ databases">
        <title>Genome assembly of Chondromyces apiculatus DSM 436.</title>
        <authorList>
            <person name="Sharma G."/>
            <person name="Khatri I."/>
            <person name="Kaur C."/>
            <person name="Mayilraj S."/>
            <person name="Subramanian S."/>
        </authorList>
    </citation>
    <scope>NUCLEOTIDE SEQUENCE [LARGE SCALE GENOMIC DNA]</scope>
    <source>
        <strain evidence="3 4">DSM 436</strain>
    </source>
</reference>
<dbReference type="Proteomes" id="UP000019678">
    <property type="component" value="Unassembled WGS sequence"/>
</dbReference>
<organism evidence="3 4">
    <name type="scientific">Chondromyces apiculatus DSM 436</name>
    <dbReference type="NCBI Taxonomy" id="1192034"/>
    <lineage>
        <taxon>Bacteria</taxon>
        <taxon>Pseudomonadati</taxon>
        <taxon>Myxococcota</taxon>
        <taxon>Polyangia</taxon>
        <taxon>Polyangiales</taxon>
        <taxon>Polyangiaceae</taxon>
        <taxon>Chondromyces</taxon>
    </lineage>
</organism>
<keyword evidence="2" id="KW-0472">Membrane</keyword>
<accession>A0A017TBP7</accession>
<evidence type="ECO:0000256" key="2">
    <source>
        <dbReference type="SAM" id="Phobius"/>
    </source>
</evidence>
<sequence>MQKEYLTPAAVLLGSVIIGGGLYFGLQSRDASGGSGASARVAGTEMAMEASESPPGAVTQRGAATQRRAGMQHERPAGNPEGMQQAAPPVTQGAPGMGLSPPAAPRDVQMKVVEEVTAALEAQRATLVKECWEPSFKKSTEPAKAKYLYNMSFNPAGTEIARGISEVRGMERADTAQCLRARPIGIQVSPPGQHMGVEVELTLP</sequence>
<evidence type="ECO:0000313" key="4">
    <source>
        <dbReference type="Proteomes" id="UP000019678"/>
    </source>
</evidence>
<proteinExistence type="predicted"/>
<dbReference type="RefSeq" id="WP_044240991.1">
    <property type="nucleotide sequence ID" value="NZ_ASRX01000019.1"/>
</dbReference>
<dbReference type="OrthoDB" id="5514706at2"/>
<feature type="transmembrane region" description="Helical" evidence="2">
    <location>
        <begin position="6"/>
        <end position="26"/>
    </location>
</feature>
<keyword evidence="4" id="KW-1185">Reference proteome</keyword>
<keyword evidence="2" id="KW-0812">Transmembrane</keyword>
<comment type="caution">
    <text evidence="3">The sequence shown here is derived from an EMBL/GenBank/DDBJ whole genome shotgun (WGS) entry which is preliminary data.</text>
</comment>
<name>A0A017TBP7_9BACT</name>
<protein>
    <submittedName>
        <fullName evidence="3">Uncharacterized protein</fullName>
    </submittedName>
</protein>
<dbReference type="AlphaFoldDB" id="A0A017TBP7"/>
<feature type="region of interest" description="Disordered" evidence="1">
    <location>
        <begin position="49"/>
        <end position="104"/>
    </location>
</feature>